<dbReference type="PANTHER" id="PTHR20974">
    <property type="entry name" value="UPF0585 PROTEIN CG18661"/>
    <property type="match status" value="1"/>
</dbReference>
<accession>A0ABP0JA00</accession>
<comment type="similarity">
    <text evidence="1">Belongs to the UPF0585 family.</text>
</comment>
<dbReference type="InterPro" id="IPR010342">
    <property type="entry name" value="DUF938"/>
</dbReference>
<dbReference type="PANTHER" id="PTHR20974:SF0">
    <property type="entry name" value="UPF0585 PROTEIN CG18661"/>
    <property type="match status" value="1"/>
</dbReference>
<evidence type="ECO:0000313" key="2">
    <source>
        <dbReference type="EMBL" id="CAK9011111.1"/>
    </source>
</evidence>
<proteinExistence type="inferred from homology"/>
<evidence type="ECO:0000256" key="1">
    <source>
        <dbReference type="ARBA" id="ARBA00008308"/>
    </source>
</evidence>
<dbReference type="Gene3D" id="3.40.50.150">
    <property type="entry name" value="Vaccinia Virus protein VP39"/>
    <property type="match status" value="1"/>
</dbReference>
<dbReference type="InterPro" id="IPR029063">
    <property type="entry name" value="SAM-dependent_MTases_sf"/>
</dbReference>
<protein>
    <submittedName>
        <fullName evidence="3">Methyltransferase-like 26</fullName>
    </submittedName>
</protein>
<comment type="caution">
    <text evidence="3">The sequence shown here is derived from an EMBL/GenBank/DDBJ whole genome shotgun (WGS) entry which is preliminary data.</text>
</comment>
<reference evidence="3 4" key="1">
    <citation type="submission" date="2024-02" db="EMBL/GenBank/DDBJ databases">
        <authorList>
            <person name="Chen Y."/>
            <person name="Shah S."/>
            <person name="Dougan E. K."/>
            <person name="Thang M."/>
            <person name="Chan C."/>
        </authorList>
    </citation>
    <scope>NUCLEOTIDE SEQUENCE [LARGE SCALE GENOMIC DNA]</scope>
</reference>
<dbReference type="EMBL" id="CAXAMM010006458">
    <property type="protein sequence ID" value="CAK9011111.1"/>
    <property type="molecule type" value="Genomic_DNA"/>
</dbReference>
<dbReference type="Proteomes" id="UP001642464">
    <property type="component" value="Unassembled WGS sequence"/>
</dbReference>
<keyword evidence="4" id="KW-1185">Reference proteome</keyword>
<evidence type="ECO:0000313" key="3">
    <source>
        <dbReference type="EMBL" id="CAK9011204.1"/>
    </source>
</evidence>
<gene>
    <name evidence="2" type="ORF">SCF082_LOCUS10957</name>
    <name evidence="3" type="ORF">SCF082_LOCUS11001</name>
</gene>
<dbReference type="Pfam" id="PF06080">
    <property type="entry name" value="DUF938"/>
    <property type="match status" value="1"/>
</dbReference>
<dbReference type="SUPFAM" id="SSF53335">
    <property type="entry name" value="S-adenosyl-L-methionine-dependent methyltransferases"/>
    <property type="match status" value="1"/>
</dbReference>
<name>A0ABP0JA00_9DINO</name>
<dbReference type="EMBL" id="CAXAMM010006480">
    <property type="protein sequence ID" value="CAK9011204.1"/>
    <property type="molecule type" value="Genomic_DNA"/>
</dbReference>
<evidence type="ECO:0000313" key="4">
    <source>
        <dbReference type="Proteomes" id="UP001642464"/>
    </source>
</evidence>
<sequence length="284" mass="31645">MDFAKGSVRLRVQPFSSSRPSNPPPRLQARPTSRWVLPKWLVACGWAFHAFSRAGRARAWHVCRSLTRLMANDARHHPSALRNRGPILEVLQDVLADKSAKEGHVLEIGSGSGCHAEHFAPNFPKLQWQPSEYVQEGNTSVLKDIDEVTSSIPNVRRAVALDASAAWADWPSQVREFEGQFTAVYLSNITHISPWKVTCGIVAGASEALENGGLLIIYGPFKVNGEFTTESNADFDKSLRSRNPEWGYRDIDEICAEAKKNGLQFEGKREMPANNFLLTFSKTK</sequence>
<organism evidence="3 4">
    <name type="scientific">Durusdinium trenchii</name>
    <dbReference type="NCBI Taxonomy" id="1381693"/>
    <lineage>
        <taxon>Eukaryota</taxon>
        <taxon>Sar</taxon>
        <taxon>Alveolata</taxon>
        <taxon>Dinophyceae</taxon>
        <taxon>Suessiales</taxon>
        <taxon>Symbiodiniaceae</taxon>
        <taxon>Durusdinium</taxon>
    </lineage>
</organism>